<feature type="compositionally biased region" description="Low complexity" evidence="5">
    <location>
        <begin position="32"/>
        <end position="43"/>
    </location>
</feature>
<feature type="transmembrane region" description="Helical" evidence="6">
    <location>
        <begin position="469"/>
        <end position="491"/>
    </location>
</feature>
<feature type="transmembrane region" description="Helical" evidence="6">
    <location>
        <begin position="407"/>
        <end position="428"/>
    </location>
</feature>
<evidence type="ECO:0000256" key="4">
    <source>
        <dbReference type="ARBA" id="ARBA00023136"/>
    </source>
</evidence>
<feature type="transmembrane region" description="Helical" evidence="6">
    <location>
        <begin position="95"/>
        <end position="120"/>
    </location>
</feature>
<dbReference type="Pfam" id="PF07690">
    <property type="entry name" value="MFS_1"/>
    <property type="match status" value="1"/>
</dbReference>
<dbReference type="InterPro" id="IPR036259">
    <property type="entry name" value="MFS_trans_sf"/>
</dbReference>
<feature type="domain" description="Major facilitator superfamily (MFS) profile" evidence="7">
    <location>
        <begin position="98"/>
        <end position="600"/>
    </location>
</feature>
<feature type="transmembrane region" description="Helical" evidence="6">
    <location>
        <begin position="192"/>
        <end position="216"/>
    </location>
</feature>
<feature type="compositionally biased region" description="Basic and acidic residues" evidence="5">
    <location>
        <begin position="9"/>
        <end position="24"/>
    </location>
</feature>
<feature type="transmembrane region" description="Helical" evidence="6">
    <location>
        <begin position="253"/>
        <end position="271"/>
    </location>
</feature>
<feature type="transmembrane region" description="Helical" evidence="6">
    <location>
        <begin position="333"/>
        <end position="353"/>
    </location>
</feature>
<comment type="caution">
    <text evidence="8">The sequence shown here is derived from an EMBL/GenBank/DDBJ whole genome shotgun (WGS) entry which is preliminary data.</text>
</comment>
<evidence type="ECO:0000256" key="6">
    <source>
        <dbReference type="SAM" id="Phobius"/>
    </source>
</evidence>
<evidence type="ECO:0000313" key="9">
    <source>
        <dbReference type="Proteomes" id="UP001595075"/>
    </source>
</evidence>
<dbReference type="PANTHER" id="PTHR23501:SF33">
    <property type="entry name" value="MAJOR FACILITATOR SUPERFAMILY (MFS) PROFILE DOMAIN-CONTAINING PROTEIN"/>
    <property type="match status" value="1"/>
</dbReference>
<comment type="subcellular location">
    <subcellularLocation>
        <location evidence="1">Membrane</location>
        <topology evidence="1">Multi-pass membrane protein</topology>
    </subcellularLocation>
</comment>
<dbReference type="InterPro" id="IPR020846">
    <property type="entry name" value="MFS_dom"/>
</dbReference>
<feature type="transmembrane region" description="Helical" evidence="6">
    <location>
        <begin position="577"/>
        <end position="594"/>
    </location>
</feature>
<keyword evidence="3 6" id="KW-1133">Transmembrane helix</keyword>
<keyword evidence="4 6" id="KW-0472">Membrane</keyword>
<dbReference type="PROSITE" id="PS00216">
    <property type="entry name" value="SUGAR_TRANSPORT_1"/>
    <property type="match status" value="1"/>
</dbReference>
<feature type="transmembrane region" description="Helical" evidence="6">
    <location>
        <begin position="163"/>
        <end position="185"/>
    </location>
</feature>
<dbReference type="InterPro" id="IPR005829">
    <property type="entry name" value="Sugar_transporter_CS"/>
</dbReference>
<dbReference type="Gene3D" id="1.20.1250.20">
    <property type="entry name" value="MFS general substrate transporter like domains"/>
    <property type="match status" value="2"/>
</dbReference>
<feature type="transmembrane region" description="Helical" evidence="6">
    <location>
        <begin position="374"/>
        <end position="395"/>
    </location>
</feature>
<evidence type="ECO:0000256" key="3">
    <source>
        <dbReference type="ARBA" id="ARBA00022989"/>
    </source>
</evidence>
<feature type="transmembrane region" description="Helical" evidence="6">
    <location>
        <begin position="302"/>
        <end position="321"/>
    </location>
</feature>
<proteinExistence type="predicted"/>
<accession>A0ABR4BUT3</accession>
<organism evidence="8 9">
    <name type="scientific">Oculimacula yallundae</name>
    <dbReference type="NCBI Taxonomy" id="86028"/>
    <lineage>
        <taxon>Eukaryota</taxon>
        <taxon>Fungi</taxon>
        <taxon>Dikarya</taxon>
        <taxon>Ascomycota</taxon>
        <taxon>Pezizomycotina</taxon>
        <taxon>Leotiomycetes</taxon>
        <taxon>Helotiales</taxon>
        <taxon>Ploettnerulaceae</taxon>
        <taxon>Oculimacula</taxon>
    </lineage>
</organism>
<feature type="transmembrane region" description="Helical" evidence="6">
    <location>
        <begin position="503"/>
        <end position="524"/>
    </location>
</feature>
<protein>
    <recommendedName>
        <fullName evidence="7">Major facilitator superfamily (MFS) profile domain-containing protein</fullName>
    </recommendedName>
</protein>
<keyword evidence="9" id="KW-1185">Reference proteome</keyword>
<dbReference type="InterPro" id="IPR011701">
    <property type="entry name" value="MFS"/>
</dbReference>
<sequence length="600" mass="63460">MAIESQDYDPERDGDRKEGDDSIRRNLGIRPTISTSEYESSESIEIYSDRTSLLSKHSQGPGYRSVEIVSEEENELGSENEDDEISNHQSEERSVMAIVGLLMIGVFMSNADGSLVLASYGTISSEFGALADASWLTTSYSLASCAVQPITGKLSDVYGRKGVLLASYVLFAVGSVGSGIGQAMWQVIAGRVVAGLGAAGMTVIVSILITDLVPLVQVASWRSYVNVVATIGRSIGGPLGGYLADTVGWRRSFIGQGPIIGLAIILVALRLPSHTSPPSDHGESQNKISTEPQPSKLRRIDFIGAILLASAIVSLLSALSLGGQNFPWSQPVVIGLGAGSVVLGFGFVNWELYGAFEPVFPPSLLIQRDVATSYAIITLQAAAQLGMMFSVPLYFRATQNSSNTLAGTHLFPAVLGNTLGGLLSGLYISRTGRYKSLSLLAALSSASSYLLLILRWKGNDTNWLESLDIVPGGFGTGVAFSATFIALTASVERGDMAVAMSGLYLCSGLGFVLGVAGASAVQIVTLKDLLVKALDGVDGSREMIEKMISDVSSIAALSPSNRELVIDCFVKSIENSHYLSLACSLAAFALACSIREHRLK</sequence>
<evidence type="ECO:0000256" key="5">
    <source>
        <dbReference type="SAM" id="MobiDB-lite"/>
    </source>
</evidence>
<dbReference type="PANTHER" id="PTHR23501">
    <property type="entry name" value="MAJOR FACILITATOR SUPERFAMILY"/>
    <property type="match status" value="1"/>
</dbReference>
<name>A0ABR4BUT3_9HELO</name>
<dbReference type="Proteomes" id="UP001595075">
    <property type="component" value="Unassembled WGS sequence"/>
</dbReference>
<keyword evidence="2 6" id="KW-0812">Transmembrane</keyword>
<evidence type="ECO:0000259" key="7">
    <source>
        <dbReference type="PROSITE" id="PS50850"/>
    </source>
</evidence>
<dbReference type="SUPFAM" id="SSF103473">
    <property type="entry name" value="MFS general substrate transporter"/>
    <property type="match status" value="1"/>
</dbReference>
<evidence type="ECO:0000256" key="1">
    <source>
        <dbReference type="ARBA" id="ARBA00004141"/>
    </source>
</evidence>
<reference evidence="8 9" key="1">
    <citation type="journal article" date="2024" name="Commun. Biol.">
        <title>Comparative genomic analysis of thermophilic fungi reveals convergent evolutionary adaptations and gene losses.</title>
        <authorList>
            <person name="Steindorff A.S."/>
            <person name="Aguilar-Pontes M.V."/>
            <person name="Robinson A.J."/>
            <person name="Andreopoulos B."/>
            <person name="LaButti K."/>
            <person name="Kuo A."/>
            <person name="Mondo S."/>
            <person name="Riley R."/>
            <person name="Otillar R."/>
            <person name="Haridas S."/>
            <person name="Lipzen A."/>
            <person name="Grimwood J."/>
            <person name="Schmutz J."/>
            <person name="Clum A."/>
            <person name="Reid I.D."/>
            <person name="Moisan M.C."/>
            <person name="Butler G."/>
            <person name="Nguyen T.T.M."/>
            <person name="Dewar K."/>
            <person name="Conant G."/>
            <person name="Drula E."/>
            <person name="Henrissat B."/>
            <person name="Hansel C."/>
            <person name="Singer S."/>
            <person name="Hutchinson M.I."/>
            <person name="de Vries R.P."/>
            <person name="Natvig D.O."/>
            <person name="Powell A.J."/>
            <person name="Tsang A."/>
            <person name="Grigoriev I.V."/>
        </authorList>
    </citation>
    <scope>NUCLEOTIDE SEQUENCE [LARGE SCALE GENOMIC DNA]</scope>
    <source>
        <strain evidence="8 9">CBS 494.80</strain>
    </source>
</reference>
<gene>
    <name evidence="8" type="ORF">VTL71DRAFT_7667</name>
</gene>
<evidence type="ECO:0000313" key="8">
    <source>
        <dbReference type="EMBL" id="KAL2061394.1"/>
    </source>
</evidence>
<evidence type="ECO:0000256" key="2">
    <source>
        <dbReference type="ARBA" id="ARBA00022692"/>
    </source>
</evidence>
<feature type="transmembrane region" description="Helical" evidence="6">
    <location>
        <begin position="437"/>
        <end position="457"/>
    </location>
</feature>
<feature type="region of interest" description="Disordered" evidence="5">
    <location>
        <begin position="1"/>
        <end position="43"/>
    </location>
</feature>
<dbReference type="EMBL" id="JAZHXI010000019">
    <property type="protein sequence ID" value="KAL2061394.1"/>
    <property type="molecule type" value="Genomic_DNA"/>
</dbReference>
<dbReference type="PROSITE" id="PS50850">
    <property type="entry name" value="MFS"/>
    <property type="match status" value="1"/>
</dbReference>